<gene>
    <name evidence="3" type="ORF">TbgDal_VII7630</name>
</gene>
<accession>C9ZTZ7</accession>
<feature type="compositionally biased region" description="Basic and acidic residues" evidence="1">
    <location>
        <begin position="223"/>
        <end position="235"/>
    </location>
</feature>
<dbReference type="Proteomes" id="UP000002316">
    <property type="component" value="Chromosome 7"/>
</dbReference>
<dbReference type="RefSeq" id="XP_011775162.1">
    <property type="nucleotide sequence ID" value="XM_011776860.1"/>
</dbReference>
<feature type="region of interest" description="Disordered" evidence="1">
    <location>
        <begin position="171"/>
        <end position="235"/>
    </location>
</feature>
<evidence type="ECO:0000313" key="3">
    <source>
        <dbReference type="EMBL" id="CBH12883.1"/>
    </source>
</evidence>
<feature type="compositionally biased region" description="Polar residues" evidence="1">
    <location>
        <begin position="197"/>
        <end position="208"/>
    </location>
</feature>
<feature type="chain" id="PRO_5003005805" description="T. brucei spp.-specific protein" evidence="2">
    <location>
        <begin position="25"/>
        <end position="235"/>
    </location>
</feature>
<dbReference type="AlphaFoldDB" id="C9ZTZ7"/>
<sequence>MNLAKKIIVCLFIAILCNVGGVRGFSLVEKKGEYCIKLKATVEELGKRFTDTWNVFEDALHKVENVKENCERFVKLSEEKEVSDAANSDKMKLVNEYYNAIMYNERQISDYEKKIHDLLIGLGKHCGFWLSFTPVSSFLRDITKRHLEVASELISKVESLSENAKSYASHASGEWCSAPATDTQEEVTRSEAEPQSGGDSLQDTTPTVGTRELDRATSTTSSETREEHAGTESAN</sequence>
<dbReference type="KEGG" id="tbg:TbgDal_VII7630"/>
<proteinExistence type="predicted"/>
<protein>
    <recommendedName>
        <fullName evidence="5">T. brucei spp.-specific protein</fullName>
    </recommendedName>
</protein>
<evidence type="ECO:0000313" key="4">
    <source>
        <dbReference type="Proteomes" id="UP000002316"/>
    </source>
</evidence>
<evidence type="ECO:0000256" key="2">
    <source>
        <dbReference type="SAM" id="SignalP"/>
    </source>
</evidence>
<evidence type="ECO:0000256" key="1">
    <source>
        <dbReference type="SAM" id="MobiDB-lite"/>
    </source>
</evidence>
<dbReference type="EMBL" id="FN554970">
    <property type="protein sequence ID" value="CBH12883.1"/>
    <property type="molecule type" value="Genomic_DNA"/>
</dbReference>
<reference evidence="4" key="1">
    <citation type="journal article" date="2010" name="PLoS Negl. Trop. Dis.">
        <title>The genome sequence of Trypanosoma brucei gambiense, causative agent of chronic human african trypanosomiasis.</title>
        <authorList>
            <person name="Jackson A.P."/>
            <person name="Sanders M."/>
            <person name="Berry A."/>
            <person name="McQuillan J."/>
            <person name="Aslett M.A."/>
            <person name="Quail M.A."/>
            <person name="Chukualim B."/>
            <person name="Capewell P."/>
            <person name="MacLeod A."/>
            <person name="Melville S.E."/>
            <person name="Gibson W."/>
            <person name="Barry J.D."/>
            <person name="Berriman M."/>
            <person name="Hertz-Fowler C."/>
        </authorList>
    </citation>
    <scope>NUCLEOTIDE SEQUENCE [LARGE SCALE GENOMIC DNA]</scope>
    <source>
        <strain evidence="4">MHOM/CI/86/DAL972</strain>
    </source>
</reference>
<keyword evidence="2" id="KW-0732">Signal</keyword>
<feature type="signal peptide" evidence="2">
    <location>
        <begin position="1"/>
        <end position="24"/>
    </location>
</feature>
<organism evidence="3 4">
    <name type="scientific">Trypanosoma brucei gambiense (strain MHOM/CI/86/DAL972)</name>
    <dbReference type="NCBI Taxonomy" id="679716"/>
    <lineage>
        <taxon>Eukaryota</taxon>
        <taxon>Discoba</taxon>
        <taxon>Euglenozoa</taxon>
        <taxon>Kinetoplastea</taxon>
        <taxon>Metakinetoplastina</taxon>
        <taxon>Trypanosomatida</taxon>
        <taxon>Trypanosomatidae</taxon>
        <taxon>Trypanosoma</taxon>
    </lineage>
</organism>
<name>C9ZTZ7_TRYB9</name>
<evidence type="ECO:0008006" key="5">
    <source>
        <dbReference type="Google" id="ProtNLM"/>
    </source>
</evidence>
<dbReference type="VEuPathDB" id="TriTrypDB:Tbg972.7.7630"/>
<dbReference type="GeneID" id="23863063"/>